<accession>A0A3P6ENR2</accession>
<reference evidence="1" key="1">
    <citation type="submission" date="2018-11" db="EMBL/GenBank/DDBJ databases">
        <authorList>
            <consortium name="Genoscope - CEA"/>
            <person name="William W."/>
        </authorList>
    </citation>
    <scope>NUCLEOTIDE SEQUENCE</scope>
</reference>
<sequence length="50" mass="5657">MSNVNPKSSRIINPHPGLLHPSFFLNTISPPTNFDQHSHHTIICFHLAIQ</sequence>
<protein>
    <submittedName>
        <fullName evidence="1">Uncharacterized protein</fullName>
    </submittedName>
</protein>
<proteinExistence type="predicted"/>
<name>A0A3P6ENR2_BRAOL</name>
<evidence type="ECO:0000313" key="1">
    <source>
        <dbReference type="EMBL" id="VDD35275.1"/>
    </source>
</evidence>
<dbReference type="EMBL" id="LR031876">
    <property type="protein sequence ID" value="VDD35275.1"/>
    <property type="molecule type" value="Genomic_DNA"/>
</dbReference>
<organism evidence="1">
    <name type="scientific">Brassica oleracea</name>
    <name type="common">Wild cabbage</name>
    <dbReference type="NCBI Taxonomy" id="3712"/>
    <lineage>
        <taxon>Eukaryota</taxon>
        <taxon>Viridiplantae</taxon>
        <taxon>Streptophyta</taxon>
        <taxon>Embryophyta</taxon>
        <taxon>Tracheophyta</taxon>
        <taxon>Spermatophyta</taxon>
        <taxon>Magnoliopsida</taxon>
        <taxon>eudicotyledons</taxon>
        <taxon>Gunneridae</taxon>
        <taxon>Pentapetalae</taxon>
        <taxon>rosids</taxon>
        <taxon>malvids</taxon>
        <taxon>Brassicales</taxon>
        <taxon>Brassicaceae</taxon>
        <taxon>Brassiceae</taxon>
        <taxon>Brassica</taxon>
    </lineage>
</organism>
<gene>
    <name evidence="1" type="ORF">BOLC7T40835H</name>
</gene>
<dbReference type="AlphaFoldDB" id="A0A3P6ENR2"/>